<dbReference type="Proteomes" id="UP000593564">
    <property type="component" value="Unassembled WGS sequence"/>
</dbReference>
<dbReference type="Pfam" id="PF21096">
    <property type="entry name" value="RecA_C"/>
    <property type="match status" value="1"/>
</dbReference>
<dbReference type="Gene3D" id="3.30.250.10">
    <property type="entry name" value="RecA protein, C-terminal domain"/>
    <property type="match status" value="1"/>
</dbReference>
<dbReference type="AlphaFoldDB" id="A0A7J7GSF8"/>
<accession>A0A7J7GSF8</accession>
<organism evidence="2 3">
    <name type="scientific">Camellia sinensis</name>
    <name type="common">Tea plant</name>
    <name type="synonym">Thea sinensis</name>
    <dbReference type="NCBI Taxonomy" id="4442"/>
    <lineage>
        <taxon>Eukaryota</taxon>
        <taxon>Viridiplantae</taxon>
        <taxon>Streptophyta</taxon>
        <taxon>Embryophyta</taxon>
        <taxon>Tracheophyta</taxon>
        <taxon>Spermatophyta</taxon>
        <taxon>Magnoliopsida</taxon>
        <taxon>eudicotyledons</taxon>
        <taxon>Gunneridae</taxon>
        <taxon>Pentapetalae</taxon>
        <taxon>asterids</taxon>
        <taxon>Ericales</taxon>
        <taxon>Theaceae</taxon>
        <taxon>Camellia</taxon>
    </lineage>
</organism>
<evidence type="ECO:0000313" key="2">
    <source>
        <dbReference type="EMBL" id="KAF5943377.1"/>
    </source>
</evidence>
<dbReference type="InterPro" id="IPR023400">
    <property type="entry name" value="RecA_C_sf"/>
</dbReference>
<dbReference type="InterPro" id="IPR049261">
    <property type="entry name" value="RecA-like_C"/>
</dbReference>
<comment type="caution">
    <text evidence="2">The sequence shown here is derived from an EMBL/GenBank/DDBJ whole genome shotgun (WGS) entry which is preliminary data.</text>
</comment>
<proteinExistence type="predicted"/>
<feature type="domain" description="RecA-like C-terminal" evidence="1">
    <location>
        <begin position="3"/>
        <end position="52"/>
    </location>
</feature>
<dbReference type="SUPFAM" id="SSF54752">
    <property type="entry name" value="RecA protein, C-terminal domain"/>
    <property type="match status" value="1"/>
</dbReference>
<reference evidence="2 3" key="2">
    <citation type="submission" date="2020-07" db="EMBL/GenBank/DDBJ databases">
        <title>Genome assembly of wild tea tree DASZ reveals pedigree and selection history of tea varieties.</title>
        <authorList>
            <person name="Zhang W."/>
        </authorList>
    </citation>
    <scope>NUCLEOTIDE SEQUENCE [LARGE SCALE GENOMIC DNA]</scope>
    <source>
        <strain evidence="3">cv. G240</strain>
        <tissue evidence="2">Leaf</tissue>
    </source>
</reference>
<sequence length="99" mass="11564">MQGCILYCAEMMDVVLKKGSWYSYGDNRLGQERDRALQYLRENPLLCDEIEKSHLLEMKGNLNHQGSLRTFTKLIISVINILSDSRFDMDMFGNLEGRW</sequence>
<protein>
    <recommendedName>
        <fullName evidence="1">RecA-like C-terminal domain-containing protein</fullName>
    </recommendedName>
</protein>
<gene>
    <name evidence="2" type="ORF">HYC85_017454</name>
</gene>
<evidence type="ECO:0000259" key="1">
    <source>
        <dbReference type="Pfam" id="PF21096"/>
    </source>
</evidence>
<name>A0A7J7GSF8_CAMSI</name>
<dbReference type="EMBL" id="JACBKZ010000008">
    <property type="protein sequence ID" value="KAF5943377.1"/>
    <property type="molecule type" value="Genomic_DNA"/>
</dbReference>
<evidence type="ECO:0000313" key="3">
    <source>
        <dbReference type="Proteomes" id="UP000593564"/>
    </source>
</evidence>
<reference evidence="3" key="1">
    <citation type="journal article" date="2020" name="Nat. Commun.">
        <title>Genome assembly of wild tea tree DASZ reveals pedigree and selection history of tea varieties.</title>
        <authorList>
            <person name="Zhang W."/>
            <person name="Zhang Y."/>
            <person name="Qiu H."/>
            <person name="Guo Y."/>
            <person name="Wan H."/>
            <person name="Zhang X."/>
            <person name="Scossa F."/>
            <person name="Alseekh S."/>
            <person name="Zhang Q."/>
            <person name="Wang P."/>
            <person name="Xu L."/>
            <person name="Schmidt M.H."/>
            <person name="Jia X."/>
            <person name="Li D."/>
            <person name="Zhu A."/>
            <person name="Guo F."/>
            <person name="Chen W."/>
            <person name="Ni D."/>
            <person name="Usadel B."/>
            <person name="Fernie A.R."/>
            <person name="Wen W."/>
        </authorList>
    </citation>
    <scope>NUCLEOTIDE SEQUENCE [LARGE SCALE GENOMIC DNA]</scope>
    <source>
        <strain evidence="3">cv. G240</strain>
    </source>
</reference>
<keyword evidence="3" id="KW-1185">Reference proteome</keyword>